<evidence type="ECO:0000259" key="5">
    <source>
        <dbReference type="PROSITE" id="PS50931"/>
    </source>
</evidence>
<dbReference type="SUPFAM" id="SSF53850">
    <property type="entry name" value="Periplasmic binding protein-like II"/>
    <property type="match status" value="1"/>
</dbReference>
<name>A0A264VTK9_PRORE</name>
<evidence type="ECO:0000256" key="1">
    <source>
        <dbReference type="ARBA" id="ARBA00009437"/>
    </source>
</evidence>
<dbReference type="InterPro" id="IPR000847">
    <property type="entry name" value="LysR_HTH_N"/>
</dbReference>
<dbReference type="EMBL" id="NOWC01000010">
    <property type="protein sequence ID" value="OZS74664.1"/>
    <property type="molecule type" value="Genomic_DNA"/>
</dbReference>
<keyword evidence="4" id="KW-0804">Transcription</keyword>
<keyword evidence="3" id="KW-0238">DNA-binding</keyword>
<dbReference type="InterPro" id="IPR036390">
    <property type="entry name" value="WH_DNA-bd_sf"/>
</dbReference>
<accession>A0A264VTK9</accession>
<dbReference type="InterPro" id="IPR036388">
    <property type="entry name" value="WH-like_DNA-bd_sf"/>
</dbReference>
<dbReference type="Gene3D" id="3.40.190.10">
    <property type="entry name" value="Periplasmic binding protein-like II"/>
    <property type="match status" value="2"/>
</dbReference>
<dbReference type="Proteomes" id="UP000834611">
    <property type="component" value="Unassembled WGS sequence"/>
</dbReference>
<organism evidence="7 9">
    <name type="scientific">Providencia rettgeri</name>
    <dbReference type="NCBI Taxonomy" id="587"/>
    <lineage>
        <taxon>Bacteria</taxon>
        <taxon>Pseudomonadati</taxon>
        <taxon>Pseudomonadota</taxon>
        <taxon>Gammaproteobacteria</taxon>
        <taxon>Enterobacterales</taxon>
        <taxon>Morganellaceae</taxon>
        <taxon>Providencia</taxon>
    </lineage>
</organism>
<comment type="similarity">
    <text evidence="1">Belongs to the LysR transcriptional regulatory family.</text>
</comment>
<protein>
    <submittedName>
        <fullName evidence="6">Cat operon transcriptional regulator</fullName>
    </submittedName>
    <submittedName>
        <fullName evidence="7">LysR family transcriptional regulator</fullName>
    </submittedName>
</protein>
<reference evidence="6" key="2">
    <citation type="submission" date="2020-05" db="EMBL/GenBank/DDBJ databases">
        <authorList>
            <person name="Delgado-Blas J."/>
        </authorList>
    </citation>
    <scope>NUCLEOTIDE SEQUENCE</scope>
    <source>
        <strain evidence="6">BB1453</strain>
    </source>
</reference>
<dbReference type="SUPFAM" id="SSF46785">
    <property type="entry name" value="Winged helix' DNA-binding domain"/>
    <property type="match status" value="1"/>
</dbReference>
<dbReference type="InterPro" id="IPR005119">
    <property type="entry name" value="LysR_subst-bd"/>
</dbReference>
<evidence type="ECO:0000313" key="6">
    <source>
        <dbReference type="EMBL" id="CAB5701556.1"/>
    </source>
</evidence>
<proteinExistence type="inferred from homology"/>
<dbReference type="Proteomes" id="UP000216001">
    <property type="component" value="Unassembled WGS sequence"/>
</dbReference>
<dbReference type="EMBL" id="CAHPSF010000007">
    <property type="protein sequence ID" value="CAB5701556.1"/>
    <property type="molecule type" value="Genomic_DNA"/>
</dbReference>
<dbReference type="Gene3D" id="1.10.10.10">
    <property type="entry name" value="Winged helix-like DNA-binding domain superfamily/Winged helix DNA-binding domain"/>
    <property type="match status" value="1"/>
</dbReference>
<keyword evidence="2" id="KW-0805">Transcription regulation</keyword>
<feature type="domain" description="HTH lysR-type" evidence="5">
    <location>
        <begin position="1"/>
        <end position="58"/>
    </location>
</feature>
<evidence type="ECO:0000313" key="9">
    <source>
        <dbReference type="Proteomes" id="UP000216001"/>
    </source>
</evidence>
<dbReference type="Pfam" id="PF00126">
    <property type="entry name" value="HTH_1"/>
    <property type="match status" value="1"/>
</dbReference>
<evidence type="ECO:0000313" key="7">
    <source>
        <dbReference type="EMBL" id="OZS74664.1"/>
    </source>
</evidence>
<dbReference type="Proteomes" id="UP000682358">
    <property type="component" value="Chromosome"/>
</dbReference>
<dbReference type="EMBL" id="CP076405">
    <property type="protein sequence ID" value="QWQ20232.1"/>
    <property type="molecule type" value="Genomic_DNA"/>
</dbReference>
<reference evidence="7 9" key="1">
    <citation type="submission" date="2017-07" db="EMBL/GenBank/DDBJ databases">
        <title>blaIMP-27 on transferable plasmids in Proteus mirabilis and Providencia rettgeri.</title>
        <authorList>
            <person name="Potter R."/>
        </authorList>
    </citation>
    <scope>NUCLEOTIDE SEQUENCE [LARGE SCALE GENOMIC DNA]</scope>
    <source>
        <strain evidence="7 9">PR1</strain>
    </source>
</reference>
<gene>
    <name evidence="6" type="primary">catM_2</name>
    <name evidence="7" type="ORF">CHI95_10265</name>
    <name evidence="6" type="ORF">GHA_02701</name>
    <name evidence="8" type="ORF">KOF27_16780</name>
</gene>
<dbReference type="PRINTS" id="PR00039">
    <property type="entry name" value="HTHLYSR"/>
</dbReference>
<evidence type="ECO:0000256" key="2">
    <source>
        <dbReference type="ARBA" id="ARBA00023015"/>
    </source>
</evidence>
<reference evidence="8" key="3">
    <citation type="submission" date="2021-06" db="EMBL/GenBank/DDBJ databases">
        <title>Emergence of genetically related NDM-1-producing Providencia rettgeri strains in Argentina.</title>
        <authorList>
            <person name="Pasteran F."/>
            <person name="Meo A."/>
            <person name="Gomez S."/>
            <person name="Derdoy L."/>
            <person name="Albronoz E."/>
            <person name="Faccone D."/>
            <person name="Guerriero L."/>
            <person name="Archuby D."/>
            <person name="Tarzia A."/>
            <person name="Lopez M."/>
            <person name="Corso A."/>
        </authorList>
    </citation>
    <scope>NUCLEOTIDE SEQUENCE</scope>
    <source>
        <strain evidence="8">PreM15628</strain>
    </source>
</reference>
<dbReference type="AlphaFoldDB" id="A0A264VTK9"/>
<dbReference type="CDD" id="cd08414">
    <property type="entry name" value="PBP2_LTTR_aromatics_like"/>
    <property type="match status" value="1"/>
</dbReference>
<evidence type="ECO:0000256" key="3">
    <source>
        <dbReference type="ARBA" id="ARBA00023125"/>
    </source>
</evidence>
<dbReference type="GO" id="GO:0003677">
    <property type="term" value="F:DNA binding"/>
    <property type="evidence" value="ECO:0007669"/>
    <property type="project" value="UniProtKB-KW"/>
</dbReference>
<sequence>MDTRLLRAFITLAETKNYREASSRLYISQPALTKQIQLLEKQLDIVLFERGRHGAVLSDHGRALLPYAEHTLNHMAELLNQAAALRETPPLSLNVGFGIATFHEASFFVARLKEQLPNVTILLEDMPSHVMREKLVQHQLDIAFTRSDKQNSVEYLASRPLKIETLALAVTKDQQPHSTINDYLAQYPLLMLRAQRGQGLYQQVQHYLQSENLHITPRQEASDIQTLIALVAAKVGISLVPYSAKQIGGENIDFIPIQDNANAQWQVDLVWQTTLPKTWQSLIEKLVEETSKQTITHM</sequence>
<dbReference type="GeneID" id="92276350"/>
<dbReference type="PANTHER" id="PTHR30346">
    <property type="entry name" value="TRANSCRIPTIONAL DUAL REGULATOR HCAR-RELATED"/>
    <property type="match status" value="1"/>
</dbReference>
<evidence type="ECO:0000256" key="4">
    <source>
        <dbReference type="ARBA" id="ARBA00023163"/>
    </source>
</evidence>
<dbReference type="GO" id="GO:0003700">
    <property type="term" value="F:DNA-binding transcription factor activity"/>
    <property type="evidence" value="ECO:0007669"/>
    <property type="project" value="InterPro"/>
</dbReference>
<dbReference type="GO" id="GO:0032993">
    <property type="term" value="C:protein-DNA complex"/>
    <property type="evidence" value="ECO:0007669"/>
    <property type="project" value="TreeGrafter"/>
</dbReference>
<dbReference type="PROSITE" id="PS50931">
    <property type="entry name" value="HTH_LYSR"/>
    <property type="match status" value="1"/>
</dbReference>
<evidence type="ECO:0000313" key="8">
    <source>
        <dbReference type="EMBL" id="QWQ20232.1"/>
    </source>
</evidence>
<dbReference type="RefSeq" id="WP_094961563.1">
    <property type="nucleotide sequence ID" value="NZ_AP022372.1"/>
</dbReference>
<dbReference type="Pfam" id="PF03466">
    <property type="entry name" value="LysR_substrate"/>
    <property type="match status" value="1"/>
</dbReference>
<dbReference type="PANTHER" id="PTHR30346:SF28">
    <property type="entry name" value="HTH-TYPE TRANSCRIPTIONAL REGULATOR CYNR"/>
    <property type="match status" value="1"/>
</dbReference>